<dbReference type="Proteomes" id="UP000321570">
    <property type="component" value="Unassembled WGS sequence"/>
</dbReference>
<evidence type="ECO:0000256" key="1">
    <source>
        <dbReference type="SAM" id="MobiDB-lite"/>
    </source>
</evidence>
<evidence type="ECO:0000313" key="2">
    <source>
        <dbReference type="EMBL" id="VUZ42829.1"/>
    </source>
</evidence>
<feature type="compositionally biased region" description="Polar residues" evidence="1">
    <location>
        <begin position="1"/>
        <end position="31"/>
    </location>
</feature>
<accession>A0A564Y7A1</accession>
<protein>
    <submittedName>
        <fullName evidence="2">Uncharacterized protein</fullName>
    </submittedName>
</protein>
<proteinExistence type="predicted"/>
<organism evidence="2 3">
    <name type="scientific">Hymenolepis diminuta</name>
    <name type="common">Rat tapeworm</name>
    <dbReference type="NCBI Taxonomy" id="6216"/>
    <lineage>
        <taxon>Eukaryota</taxon>
        <taxon>Metazoa</taxon>
        <taxon>Spiralia</taxon>
        <taxon>Lophotrochozoa</taxon>
        <taxon>Platyhelminthes</taxon>
        <taxon>Cestoda</taxon>
        <taxon>Eucestoda</taxon>
        <taxon>Cyclophyllidea</taxon>
        <taxon>Hymenolepididae</taxon>
        <taxon>Hymenolepis</taxon>
    </lineage>
</organism>
<dbReference type="EMBL" id="CABIJS010000110">
    <property type="protein sequence ID" value="VUZ42829.1"/>
    <property type="molecule type" value="Genomic_DNA"/>
</dbReference>
<gene>
    <name evidence="2" type="ORF">WMSIL1_LOCUS3511</name>
</gene>
<reference evidence="2 3" key="1">
    <citation type="submission" date="2019-07" db="EMBL/GenBank/DDBJ databases">
        <authorList>
            <person name="Jastrzebski P J."/>
            <person name="Paukszto L."/>
            <person name="Jastrzebski P J."/>
        </authorList>
    </citation>
    <scope>NUCLEOTIDE SEQUENCE [LARGE SCALE GENOMIC DNA]</scope>
    <source>
        <strain evidence="2 3">WMS-il1</strain>
    </source>
</reference>
<sequence length="75" mass="8530">MDTKKTFTINSTGQNPNNKGALTQTGGSLTPKQPVISLCRPTTRKKRSRYHPPCSTRTRWHFTRLLVDLASKTDW</sequence>
<dbReference type="AlphaFoldDB" id="A0A564Y7A1"/>
<evidence type="ECO:0000313" key="3">
    <source>
        <dbReference type="Proteomes" id="UP000321570"/>
    </source>
</evidence>
<name>A0A564Y7A1_HYMDI</name>
<keyword evidence="3" id="KW-1185">Reference proteome</keyword>
<feature type="region of interest" description="Disordered" evidence="1">
    <location>
        <begin position="1"/>
        <end position="35"/>
    </location>
</feature>